<evidence type="ECO:0000256" key="5">
    <source>
        <dbReference type="ARBA" id="ARBA00022473"/>
    </source>
</evidence>
<comment type="caution">
    <text evidence="13">The sequence shown here is derived from an EMBL/GenBank/DDBJ whole genome shotgun (WGS) entry which is preliminary data.</text>
</comment>
<keyword evidence="9" id="KW-0969">Cilium</keyword>
<evidence type="ECO:0000313" key="13">
    <source>
        <dbReference type="EMBL" id="NXA82375.1"/>
    </source>
</evidence>
<dbReference type="GO" id="GO:0030154">
    <property type="term" value="P:cell differentiation"/>
    <property type="evidence" value="ECO:0007669"/>
    <property type="project" value="UniProtKB-KW"/>
</dbReference>
<evidence type="ECO:0000256" key="10">
    <source>
        <dbReference type="PROSITE-ProRule" id="PRU00285"/>
    </source>
</evidence>
<gene>
    <name evidence="13" type="primary">Odf1</name>
    <name evidence="13" type="ORF">THRLUD_R00769</name>
</gene>
<keyword evidence="8" id="KW-0744">Spermatogenesis</keyword>
<dbReference type="Pfam" id="PF00011">
    <property type="entry name" value="HSP20"/>
    <property type="match status" value="1"/>
</dbReference>
<evidence type="ECO:0000256" key="11">
    <source>
        <dbReference type="RuleBase" id="RU003616"/>
    </source>
</evidence>
<feature type="non-terminal residue" evidence="13">
    <location>
        <position position="1"/>
    </location>
</feature>
<dbReference type="EMBL" id="VZTB01014867">
    <property type="protein sequence ID" value="NXA82375.1"/>
    <property type="molecule type" value="Genomic_DNA"/>
</dbReference>
<dbReference type="GO" id="GO:0099513">
    <property type="term" value="C:polymeric cytoskeletal fiber"/>
    <property type="evidence" value="ECO:0007669"/>
    <property type="project" value="InterPro"/>
</dbReference>
<organism evidence="13 14">
    <name type="scientific">Thryothorus ludovicianus</name>
    <name type="common">Carolina wren</name>
    <name type="synonym">Sylvia ludoviciana</name>
    <dbReference type="NCBI Taxonomy" id="74200"/>
    <lineage>
        <taxon>Eukaryota</taxon>
        <taxon>Metazoa</taxon>
        <taxon>Chordata</taxon>
        <taxon>Craniata</taxon>
        <taxon>Vertebrata</taxon>
        <taxon>Euteleostomi</taxon>
        <taxon>Archelosauria</taxon>
        <taxon>Archosauria</taxon>
        <taxon>Dinosauria</taxon>
        <taxon>Saurischia</taxon>
        <taxon>Theropoda</taxon>
        <taxon>Coelurosauria</taxon>
        <taxon>Aves</taxon>
        <taxon>Neognathae</taxon>
        <taxon>Neoaves</taxon>
        <taxon>Telluraves</taxon>
        <taxon>Australaves</taxon>
        <taxon>Passeriformes</taxon>
        <taxon>Certhiidae</taxon>
        <taxon>Troglodytinae</taxon>
        <taxon>Thryothorus</taxon>
    </lineage>
</organism>
<sequence>SRLRRLSRMLSSCCSDNSLALIDVKGFDPRDICVVVRDGKVIVTAEHKEEHSTCTAKTRNYKKFTKEFCLPPGVCEEDVTYSV</sequence>
<dbReference type="PANTHER" id="PTHR17125:SF2">
    <property type="entry name" value="OUTER DENSE FIBER PROTEIN 1"/>
    <property type="match status" value="1"/>
</dbReference>
<dbReference type="PROSITE" id="PS01031">
    <property type="entry name" value="SHSP"/>
    <property type="match status" value="1"/>
</dbReference>
<dbReference type="GO" id="GO:0007283">
    <property type="term" value="P:spermatogenesis"/>
    <property type="evidence" value="ECO:0007669"/>
    <property type="project" value="UniProtKB-KW"/>
</dbReference>
<evidence type="ECO:0000256" key="1">
    <source>
        <dbReference type="ARBA" id="ARBA00001979"/>
    </source>
</evidence>
<accession>A0A7K7YWB4</accession>
<feature type="non-terminal residue" evidence="13">
    <location>
        <position position="83"/>
    </location>
</feature>
<dbReference type="Proteomes" id="UP000558509">
    <property type="component" value="Unassembled WGS sequence"/>
</dbReference>
<dbReference type="PANTHER" id="PTHR17125">
    <property type="entry name" value="OUTER DENSE FIBER PROTEIN 1"/>
    <property type="match status" value="1"/>
</dbReference>
<name>A0A7K7YWB4_THRLU</name>
<evidence type="ECO:0000256" key="9">
    <source>
        <dbReference type="ARBA" id="ARBA00023069"/>
    </source>
</evidence>
<keyword evidence="9" id="KW-0966">Cell projection</keyword>
<evidence type="ECO:0000256" key="6">
    <source>
        <dbReference type="ARBA" id="ARBA00022782"/>
    </source>
</evidence>
<evidence type="ECO:0000256" key="8">
    <source>
        <dbReference type="ARBA" id="ARBA00022871"/>
    </source>
</evidence>
<feature type="domain" description="SHSP" evidence="12">
    <location>
        <begin position="1"/>
        <end position="83"/>
    </location>
</feature>
<evidence type="ECO:0000259" key="12">
    <source>
        <dbReference type="PROSITE" id="PS01031"/>
    </source>
</evidence>
<keyword evidence="6" id="KW-0221">Differentiation</keyword>
<dbReference type="InterPro" id="IPR037389">
    <property type="entry name" value="ODFP"/>
</dbReference>
<keyword evidence="7" id="KW-0282">Flagellum</keyword>
<dbReference type="AlphaFoldDB" id="A0A7K7YWB4"/>
<dbReference type="GO" id="GO:0031514">
    <property type="term" value="C:motile cilium"/>
    <property type="evidence" value="ECO:0007669"/>
    <property type="project" value="UniProtKB-SubCell"/>
</dbReference>
<dbReference type="Gene3D" id="2.60.40.790">
    <property type="match status" value="1"/>
</dbReference>
<evidence type="ECO:0000256" key="7">
    <source>
        <dbReference type="ARBA" id="ARBA00022846"/>
    </source>
</evidence>
<reference evidence="13 14" key="1">
    <citation type="submission" date="2019-09" db="EMBL/GenBank/DDBJ databases">
        <title>Bird 10,000 Genomes (B10K) Project - Family phase.</title>
        <authorList>
            <person name="Zhang G."/>
        </authorList>
    </citation>
    <scope>NUCLEOTIDE SEQUENCE [LARGE SCALE GENOMIC DNA]</scope>
    <source>
        <strain evidence="13">B10K-DU-001-68</strain>
        <tissue evidence="13">Muscle</tissue>
    </source>
</reference>
<comment type="function">
    <text evidence="1">Component of the outer dense fibers (ODF) of spermatozoa. ODF are filamentous structures located on the outside of the axoneme in the midpiece and principal piece of the mammalian sperm tail and may help to maintain the passive elastic structures and elastic recoil of the sperm tail.</text>
</comment>
<keyword evidence="14" id="KW-1185">Reference proteome</keyword>
<keyword evidence="5" id="KW-0217">Developmental protein</keyword>
<protein>
    <recommendedName>
        <fullName evidence="4">Outer dense fiber protein 1</fullName>
    </recommendedName>
</protein>
<evidence type="ECO:0000256" key="4">
    <source>
        <dbReference type="ARBA" id="ARBA00019020"/>
    </source>
</evidence>
<evidence type="ECO:0000313" key="14">
    <source>
        <dbReference type="Proteomes" id="UP000558509"/>
    </source>
</evidence>
<comment type="similarity">
    <text evidence="10 11">Belongs to the small heat shock protein (HSP20) family.</text>
</comment>
<dbReference type="InterPro" id="IPR002068">
    <property type="entry name" value="A-crystallin/Hsp20_dom"/>
</dbReference>
<evidence type="ECO:0000256" key="3">
    <source>
        <dbReference type="ARBA" id="ARBA00004300"/>
    </source>
</evidence>
<dbReference type="SUPFAM" id="SSF49764">
    <property type="entry name" value="HSP20-like chaperones"/>
    <property type="match status" value="1"/>
</dbReference>
<evidence type="ECO:0000256" key="2">
    <source>
        <dbReference type="ARBA" id="ARBA00004230"/>
    </source>
</evidence>
<dbReference type="InterPro" id="IPR008978">
    <property type="entry name" value="HSP20-like_chaperone"/>
</dbReference>
<dbReference type="GO" id="GO:0005813">
    <property type="term" value="C:centrosome"/>
    <property type="evidence" value="ECO:0007669"/>
    <property type="project" value="UniProtKB-SubCell"/>
</dbReference>
<proteinExistence type="inferred from homology"/>
<comment type="subcellular location">
    <subcellularLocation>
        <location evidence="2">Cell projection</location>
        <location evidence="2">Cilium</location>
        <location evidence="2">Flagellum</location>
    </subcellularLocation>
    <subcellularLocation>
        <location evidence="3">Cytoplasm</location>
        <location evidence="3">Cytoskeleton</location>
        <location evidence="3">Microtubule organizing center</location>
        <location evidence="3">Centrosome</location>
    </subcellularLocation>
</comment>